<keyword evidence="4 5" id="KW-0560">Oxidoreductase</keyword>
<dbReference type="EMBL" id="AP017470">
    <property type="protein sequence ID" value="BBB31961.1"/>
    <property type="molecule type" value="Genomic_DNA"/>
</dbReference>
<dbReference type="PANTHER" id="PTHR44085">
    <property type="entry name" value="SEPIAPTERIN REDUCTASE"/>
    <property type="match status" value="1"/>
</dbReference>
<dbReference type="KEGG" id="thyd:TTHT_0345"/>
<keyword evidence="6" id="KW-1185">Reference proteome</keyword>
<dbReference type="GO" id="GO:0005737">
    <property type="term" value="C:cytoplasm"/>
    <property type="evidence" value="ECO:0007669"/>
    <property type="project" value="UniProtKB-SubCell"/>
</dbReference>
<dbReference type="GO" id="GO:0006729">
    <property type="term" value="P:tetrahydrobiopterin biosynthetic process"/>
    <property type="evidence" value="ECO:0007669"/>
    <property type="project" value="TreeGrafter"/>
</dbReference>
<evidence type="ECO:0000313" key="6">
    <source>
        <dbReference type="Proteomes" id="UP000595564"/>
    </source>
</evidence>
<dbReference type="AlphaFoldDB" id="A0A7R6PPG2"/>
<dbReference type="EC" id="1.1.1.320" evidence="5"/>
<proteinExistence type="predicted"/>
<dbReference type="PRINTS" id="PR00081">
    <property type="entry name" value="GDHRDH"/>
</dbReference>
<keyword evidence="3" id="KW-0521">NADP</keyword>
<dbReference type="Pfam" id="PF00106">
    <property type="entry name" value="adh_short"/>
    <property type="match status" value="1"/>
</dbReference>
<accession>A0A7R6PPG2</accession>
<evidence type="ECO:0000256" key="2">
    <source>
        <dbReference type="ARBA" id="ARBA00022490"/>
    </source>
</evidence>
<dbReference type="PANTHER" id="PTHR44085:SF2">
    <property type="entry name" value="SEPIAPTERIN REDUCTASE"/>
    <property type="match status" value="1"/>
</dbReference>
<organism evidence="5 6">
    <name type="scientific">Thermotomaculum hydrothermale</name>
    <dbReference type="NCBI Taxonomy" id="981385"/>
    <lineage>
        <taxon>Bacteria</taxon>
        <taxon>Pseudomonadati</taxon>
        <taxon>Acidobacteriota</taxon>
        <taxon>Holophagae</taxon>
        <taxon>Thermotomaculales</taxon>
        <taxon>Thermotomaculaceae</taxon>
        <taxon>Thermotomaculum</taxon>
    </lineage>
</organism>
<gene>
    <name evidence="5" type="ORF">TTHT_0345</name>
</gene>
<dbReference type="Gene3D" id="3.40.50.720">
    <property type="entry name" value="NAD(P)-binding Rossmann-like Domain"/>
    <property type="match status" value="1"/>
</dbReference>
<keyword evidence="2" id="KW-0963">Cytoplasm</keyword>
<dbReference type="InterPro" id="IPR036291">
    <property type="entry name" value="NAD(P)-bd_dom_sf"/>
</dbReference>
<dbReference type="InterPro" id="IPR051721">
    <property type="entry name" value="Biopterin_syn/organic_redct"/>
</dbReference>
<protein>
    <submittedName>
        <fullName evidence="5">Benzil reductase ((S)-benzoin forming)</fullName>
        <ecNumber evidence="5">1.1.1.320</ecNumber>
    </submittedName>
</protein>
<comment type="subcellular location">
    <subcellularLocation>
        <location evidence="1">Cytoplasm</location>
    </subcellularLocation>
</comment>
<dbReference type="RefSeq" id="WP_201328293.1">
    <property type="nucleotide sequence ID" value="NZ_AP017470.1"/>
</dbReference>
<sequence>MKNLFIITGASRGIGKSIACALNKHFINEDNTFLLIARSKDKLDEVKKSLKGDVLSLALDLADLDKVVAVFEEELTRLDKDFDRCVLINNAGIIKPIGFLGSLNPEEIIKNLNVNLISAMLLTNSFLKVFGRLDCKKFVINNSSGAGRMPIVCWSAYCTSKAGMDMFAKVLKEENSNVYVFSVAPGIVETDMQKDIRSTPESDFPLIEEFINFQKASVLKSPEETGEEFVKLIKHPDKFETIVSF</sequence>
<name>A0A7R6PPG2_9BACT</name>
<dbReference type="SUPFAM" id="SSF51735">
    <property type="entry name" value="NAD(P)-binding Rossmann-fold domains"/>
    <property type="match status" value="1"/>
</dbReference>
<evidence type="ECO:0000256" key="1">
    <source>
        <dbReference type="ARBA" id="ARBA00004496"/>
    </source>
</evidence>
<evidence type="ECO:0000313" key="5">
    <source>
        <dbReference type="EMBL" id="BBB31961.1"/>
    </source>
</evidence>
<reference evidence="5 6" key="1">
    <citation type="journal article" date="2012" name="Extremophiles">
        <title>Thermotomaculum hydrothermale gen. nov., sp. nov., a novel heterotrophic thermophile within the phylum Acidobacteria from a deep-sea hydrothermal vent chimney in the Southern Okinawa Trough.</title>
        <authorList>
            <person name="Izumi H."/>
            <person name="Nunoura T."/>
            <person name="Miyazaki M."/>
            <person name="Mino S."/>
            <person name="Toki T."/>
            <person name="Takai K."/>
            <person name="Sako Y."/>
            <person name="Sawabe T."/>
            <person name="Nakagawa S."/>
        </authorList>
    </citation>
    <scope>NUCLEOTIDE SEQUENCE [LARGE SCALE GENOMIC DNA]</scope>
    <source>
        <strain evidence="5 6">AC55</strain>
    </source>
</reference>
<dbReference type="Proteomes" id="UP000595564">
    <property type="component" value="Chromosome"/>
</dbReference>
<evidence type="ECO:0000256" key="3">
    <source>
        <dbReference type="ARBA" id="ARBA00022857"/>
    </source>
</evidence>
<dbReference type="InterPro" id="IPR002347">
    <property type="entry name" value="SDR_fam"/>
</dbReference>
<dbReference type="GO" id="GO:0004757">
    <property type="term" value="F:sepiapterin reductase (NADP+) activity"/>
    <property type="evidence" value="ECO:0007669"/>
    <property type="project" value="TreeGrafter"/>
</dbReference>
<evidence type="ECO:0000256" key="4">
    <source>
        <dbReference type="ARBA" id="ARBA00023002"/>
    </source>
</evidence>